<evidence type="ECO:0000313" key="3">
    <source>
        <dbReference type="EMBL" id="CCH69683.1"/>
    </source>
</evidence>
<accession>N0DYT0</accession>
<organism evidence="3 4">
    <name type="scientific">Phycicoccus elongatus Lp2</name>
    <dbReference type="NCBI Taxonomy" id="1193181"/>
    <lineage>
        <taxon>Bacteria</taxon>
        <taxon>Bacillati</taxon>
        <taxon>Actinomycetota</taxon>
        <taxon>Actinomycetes</taxon>
        <taxon>Micrococcales</taxon>
        <taxon>Intrasporangiaceae</taxon>
        <taxon>Phycicoccus</taxon>
    </lineage>
</organism>
<dbReference type="OrthoDB" id="8225825at2"/>
<evidence type="ECO:0000313" key="4">
    <source>
        <dbReference type="Proteomes" id="UP000013167"/>
    </source>
</evidence>
<dbReference type="RefSeq" id="WP_010849575.1">
    <property type="nucleotide sequence ID" value="NZ_HF570956.1"/>
</dbReference>
<dbReference type="Pfam" id="PF04075">
    <property type="entry name" value="F420H2_quin_red"/>
    <property type="match status" value="1"/>
</dbReference>
<dbReference type="EC" id="1.-.-.-" evidence="3"/>
<dbReference type="eggNOG" id="COG1846">
    <property type="taxonomic scope" value="Bacteria"/>
</dbReference>
<dbReference type="PANTHER" id="PTHR39428:SF3">
    <property type="entry name" value="DEAZAFLAVIN-DEPENDENT NITROREDUCTASE"/>
    <property type="match status" value="1"/>
</dbReference>
<comment type="catalytic activity">
    <reaction evidence="2">
        <text>oxidized coenzyme F420-(gamma-L-Glu)(n) + a quinol + H(+) = reduced coenzyme F420-(gamma-L-Glu)(n) + a quinone</text>
        <dbReference type="Rhea" id="RHEA:39663"/>
        <dbReference type="Rhea" id="RHEA-COMP:12939"/>
        <dbReference type="Rhea" id="RHEA-COMP:14378"/>
        <dbReference type="ChEBI" id="CHEBI:15378"/>
        <dbReference type="ChEBI" id="CHEBI:24646"/>
        <dbReference type="ChEBI" id="CHEBI:132124"/>
        <dbReference type="ChEBI" id="CHEBI:133980"/>
        <dbReference type="ChEBI" id="CHEBI:139511"/>
    </reaction>
</comment>
<dbReference type="Proteomes" id="UP000013167">
    <property type="component" value="Unassembled WGS sequence"/>
</dbReference>
<evidence type="ECO:0000256" key="1">
    <source>
        <dbReference type="ARBA" id="ARBA00008710"/>
    </source>
</evidence>
<dbReference type="InterPro" id="IPR012349">
    <property type="entry name" value="Split_barrel_FMN-bd"/>
</dbReference>
<keyword evidence="4" id="KW-1185">Reference proteome</keyword>
<dbReference type="GO" id="GO:0052755">
    <property type="term" value="F:coenzyme F420H2:quinone oxidoreductase activity"/>
    <property type="evidence" value="ECO:0007669"/>
    <property type="project" value="RHEA"/>
</dbReference>
<protein>
    <submittedName>
        <fullName evidence="3">Putative enzyme</fullName>
        <ecNumber evidence="3">1.-.-.-</ecNumber>
    </submittedName>
</protein>
<dbReference type="EMBL" id="CAIZ01000098">
    <property type="protein sequence ID" value="CCH69683.1"/>
    <property type="molecule type" value="Genomic_DNA"/>
</dbReference>
<comment type="caution">
    <text evidence="3">The sequence shown here is derived from an EMBL/GenBank/DDBJ whole genome shotgun (WGS) entry which is preliminary data.</text>
</comment>
<dbReference type="STRING" id="1193181.BN10_300024"/>
<dbReference type="InterPro" id="IPR004378">
    <property type="entry name" value="F420H2_quin_Rdtase"/>
</dbReference>
<sequence length="151" mass="16345">MSNDYVPSPTDWVRTQVEAIEASGTTEAASIQGRQVVLLTMTGARTGATRKVPLMRVEHDGVYAAVGSRGGAPTDPQWVRNLDAEPHLTLLDGTLSSDRVARRISGDEYATWWSRAVDAFPPYADYVRTASAAGRTIPLFLLEEEPGDTAP</sequence>
<name>N0DYT0_9MICO</name>
<comment type="similarity">
    <text evidence="1">Belongs to the F420H(2)-dependent quinone reductase family.</text>
</comment>
<dbReference type="PANTHER" id="PTHR39428">
    <property type="entry name" value="F420H(2)-DEPENDENT QUINONE REDUCTASE RV1261C"/>
    <property type="match status" value="1"/>
</dbReference>
<keyword evidence="3" id="KW-0560">Oxidoreductase</keyword>
<dbReference type="GO" id="GO:0005886">
    <property type="term" value="C:plasma membrane"/>
    <property type="evidence" value="ECO:0007669"/>
    <property type="project" value="TreeGrafter"/>
</dbReference>
<dbReference type="Gene3D" id="2.30.110.10">
    <property type="entry name" value="Electron Transport, Fmn-binding Protein, Chain A"/>
    <property type="match status" value="1"/>
</dbReference>
<evidence type="ECO:0000256" key="2">
    <source>
        <dbReference type="ARBA" id="ARBA00049106"/>
    </source>
</evidence>
<dbReference type="HOGENOM" id="CLU_114921_1_0_11"/>
<dbReference type="GO" id="GO:0070967">
    <property type="term" value="F:coenzyme F420 binding"/>
    <property type="evidence" value="ECO:0007669"/>
    <property type="project" value="TreeGrafter"/>
</dbReference>
<dbReference type="NCBIfam" id="TIGR00026">
    <property type="entry name" value="hi_GC_TIGR00026"/>
    <property type="match status" value="1"/>
</dbReference>
<reference evidence="3 4" key="1">
    <citation type="journal article" date="2013" name="ISME J.">
        <title>A metabolic model for members of the genus Tetrasphaera involved in enhanced biological phosphorus removal.</title>
        <authorList>
            <person name="Kristiansen R."/>
            <person name="Nguyen H.T.T."/>
            <person name="Saunders A.M."/>
            <person name="Nielsen J.L."/>
            <person name="Wimmer R."/>
            <person name="Le V.Q."/>
            <person name="McIlroy S.J."/>
            <person name="Petrovski S."/>
            <person name="Seviour R.J."/>
            <person name="Calteau A."/>
            <person name="Nielsen K.L."/>
            <person name="Nielsen P.H."/>
        </authorList>
    </citation>
    <scope>NUCLEOTIDE SEQUENCE [LARGE SCALE GENOMIC DNA]</scope>
    <source>
        <strain evidence="3 4">Lp2</strain>
    </source>
</reference>
<proteinExistence type="inferred from homology"/>
<dbReference type="AlphaFoldDB" id="N0DYT0"/>
<gene>
    <name evidence="3" type="ORF">BN10_300024</name>
</gene>